<dbReference type="OrthoDB" id="282393at2"/>
<dbReference type="AlphaFoldDB" id="A0A259U027"/>
<reference evidence="1 2" key="1">
    <citation type="submission" date="2016-11" db="EMBL/GenBank/DDBJ databases">
        <title>Study of marine rhodopsin-containing bacteria.</title>
        <authorList>
            <person name="Yoshizawa S."/>
            <person name="Kumagai Y."/>
            <person name="Kogure K."/>
        </authorList>
    </citation>
    <scope>NUCLEOTIDE SEQUENCE [LARGE SCALE GENOMIC DNA]</scope>
    <source>
        <strain evidence="1 2">SG-29</strain>
    </source>
</reference>
<gene>
    <name evidence="1" type="ORF">BSZ36_09500</name>
</gene>
<proteinExistence type="predicted"/>
<dbReference type="InParanoid" id="A0A259U027"/>
<dbReference type="RefSeq" id="WP_094548273.1">
    <property type="nucleotide sequence ID" value="NZ_MQWB01000001.1"/>
</dbReference>
<keyword evidence="2" id="KW-1185">Reference proteome</keyword>
<protein>
    <recommendedName>
        <fullName evidence="3">General stress protein 17M-like domain-containing protein</fullName>
    </recommendedName>
</protein>
<organism evidence="1 2">
    <name type="scientific">Rubricoccus marinus</name>
    <dbReference type="NCBI Taxonomy" id="716817"/>
    <lineage>
        <taxon>Bacteria</taxon>
        <taxon>Pseudomonadati</taxon>
        <taxon>Rhodothermota</taxon>
        <taxon>Rhodothermia</taxon>
        <taxon>Rhodothermales</taxon>
        <taxon>Rubricoccaceae</taxon>
        <taxon>Rubricoccus</taxon>
    </lineage>
</organism>
<comment type="caution">
    <text evidence="1">The sequence shown here is derived from an EMBL/GenBank/DDBJ whole genome shotgun (WGS) entry which is preliminary data.</text>
</comment>
<evidence type="ECO:0008006" key="3">
    <source>
        <dbReference type="Google" id="ProtNLM"/>
    </source>
</evidence>
<evidence type="ECO:0000313" key="2">
    <source>
        <dbReference type="Proteomes" id="UP000216446"/>
    </source>
</evidence>
<dbReference type="EMBL" id="MQWB01000001">
    <property type="protein sequence ID" value="OZC03188.1"/>
    <property type="molecule type" value="Genomic_DNA"/>
</dbReference>
<dbReference type="PANTHER" id="PTHR36109">
    <property type="entry name" value="MEMBRANE PROTEIN-RELATED"/>
    <property type="match status" value="1"/>
</dbReference>
<dbReference type="Proteomes" id="UP000216446">
    <property type="component" value="Unassembled WGS sequence"/>
</dbReference>
<name>A0A259U027_9BACT</name>
<dbReference type="InterPro" id="IPR052948">
    <property type="entry name" value="Low_temp-induced_all0457"/>
</dbReference>
<accession>A0A259U027</accession>
<sequence>MTTDNRPLVAGTFRDRNDLDRTVSDLRSRGYSDDDFHVVMSEDTRERYHDGGEVEIEQGSKAMEGAGAGAATGGTLGGIIGAIAGIGGAIIVPGIGAVAGPLAGALAGAGAGGAAGSLLGALVGAGIPEDQAKIYENDVKDGGMMLGVHPRTDEDRDYVQTRYNEYNADNVYTTY</sequence>
<evidence type="ECO:0000313" key="1">
    <source>
        <dbReference type="EMBL" id="OZC03188.1"/>
    </source>
</evidence>
<dbReference type="PANTHER" id="PTHR36109:SF2">
    <property type="entry name" value="MEMBRANE PROTEIN"/>
    <property type="match status" value="1"/>
</dbReference>